<evidence type="ECO:0000259" key="23">
    <source>
        <dbReference type="SMART" id="SM00481"/>
    </source>
</evidence>
<dbReference type="PANTHER" id="PTHR36928">
    <property type="entry name" value="PHOSPHATASE YCDX-RELATED"/>
    <property type="match status" value="1"/>
</dbReference>
<dbReference type="InterPro" id="IPR043519">
    <property type="entry name" value="NT_sf"/>
</dbReference>
<evidence type="ECO:0000256" key="19">
    <source>
        <dbReference type="ARBA" id="ARBA00044678"/>
    </source>
</evidence>
<protein>
    <recommendedName>
        <fullName evidence="5">DNA polymerase beta</fullName>
        <ecNumber evidence="3">2.7.7.7</ecNumber>
        <ecNumber evidence="4">4.2.99.18</ecNumber>
    </recommendedName>
    <alternativeName>
        <fullName evidence="16">5'-deoxyribose-phosphate lyase</fullName>
    </alternativeName>
    <alternativeName>
        <fullName evidence="17">AP lyase</fullName>
    </alternativeName>
</protein>
<evidence type="ECO:0000259" key="24">
    <source>
        <dbReference type="SMART" id="SM00483"/>
    </source>
</evidence>
<evidence type="ECO:0000256" key="18">
    <source>
        <dbReference type="ARBA" id="ARBA00044632"/>
    </source>
</evidence>
<gene>
    <name evidence="25" type="ORF">A2645_00855</name>
</gene>
<dbReference type="InterPro" id="IPR002008">
    <property type="entry name" value="DNA_pol_X_beta-like"/>
</dbReference>
<dbReference type="InterPro" id="IPR003583">
    <property type="entry name" value="Hlx-hairpin-Hlx_DNA-bd_motif"/>
</dbReference>
<evidence type="ECO:0000256" key="20">
    <source>
        <dbReference type="ARBA" id="ARBA00045548"/>
    </source>
</evidence>
<reference evidence="25 26" key="1">
    <citation type="journal article" date="2016" name="Nat. Commun.">
        <title>Thousands of microbial genomes shed light on interconnected biogeochemical processes in an aquifer system.</title>
        <authorList>
            <person name="Anantharaman K."/>
            <person name="Brown C.T."/>
            <person name="Hug L.A."/>
            <person name="Sharon I."/>
            <person name="Castelle C.J."/>
            <person name="Probst A.J."/>
            <person name="Thomas B.C."/>
            <person name="Singh A."/>
            <person name="Wilkins M.J."/>
            <person name="Karaoz U."/>
            <person name="Brodie E.L."/>
            <person name="Williams K.H."/>
            <person name="Hubbard S.S."/>
            <person name="Banfield J.F."/>
        </authorList>
    </citation>
    <scope>NUCLEOTIDE SEQUENCE [LARGE SCALE GENOMIC DNA]</scope>
</reference>
<keyword evidence="13" id="KW-0239">DNA-directed DNA polymerase</keyword>
<dbReference type="AlphaFoldDB" id="A0A1F6UX38"/>
<dbReference type="FunFam" id="3.20.20.140:FF:000047">
    <property type="entry name" value="PHP domain-containing protein"/>
    <property type="match status" value="1"/>
</dbReference>
<dbReference type="Pfam" id="PF02811">
    <property type="entry name" value="PHP"/>
    <property type="match status" value="1"/>
</dbReference>
<evidence type="ECO:0000256" key="1">
    <source>
        <dbReference type="ARBA" id="ARBA00001946"/>
    </source>
</evidence>
<evidence type="ECO:0000313" key="25">
    <source>
        <dbReference type="EMBL" id="OGI61975.1"/>
    </source>
</evidence>
<organism evidence="25 26">
    <name type="scientific">Candidatus Nomurabacteria bacterium RIFCSPHIGHO2_01_FULL_39_9</name>
    <dbReference type="NCBI Taxonomy" id="1801735"/>
    <lineage>
        <taxon>Bacteria</taxon>
        <taxon>Candidatus Nomuraibacteriota</taxon>
    </lineage>
</organism>
<comment type="catalytic activity">
    <reaction evidence="18">
        <text>2'-deoxyribonucleotide-(2'-deoxyribose 5'-phosphate)-2'-deoxyribonucleotide-DNA = a 3'-end 2'-deoxyribonucleotide-(2,3-dehydro-2,3-deoxyribose 5'-phosphate)-DNA + a 5'-end 5'-phospho-2'-deoxyribonucleoside-DNA + H(+)</text>
        <dbReference type="Rhea" id="RHEA:66592"/>
        <dbReference type="Rhea" id="RHEA-COMP:13180"/>
        <dbReference type="Rhea" id="RHEA-COMP:16897"/>
        <dbReference type="Rhea" id="RHEA-COMP:17067"/>
        <dbReference type="ChEBI" id="CHEBI:15378"/>
        <dbReference type="ChEBI" id="CHEBI:136412"/>
        <dbReference type="ChEBI" id="CHEBI:157695"/>
        <dbReference type="ChEBI" id="CHEBI:167181"/>
        <dbReference type="EC" id="4.2.99.18"/>
    </reaction>
</comment>
<dbReference type="InterPro" id="IPR029398">
    <property type="entry name" value="PolB_thumb"/>
</dbReference>
<comment type="function">
    <text evidence="20">Repair polymerase that plays a key role in base-excision repair. During this process, the damaged base is excised by specific DNA glycosylases, the DNA backbone is nicked at the abasic site by an apurinic/apyrimidic (AP) endonuclease, and POLB removes 5'-deoxyribose-phosphate from the preincised AP site acting as a 5'-deoxyribose-phosphate lyase (5'-dRP lyase); through its DNA polymerase activity, it adds one nucleotide to the 3' end of the arising single-nucleotide gap. Conducts 'gap-filling' DNA synthesis in a stepwise distributive fashion rather than in a processive fashion as for other DNA polymerases. It is also able to cleave sugar-phosphate bonds 3' to an intact AP site, acting as an AP lyase.</text>
</comment>
<dbReference type="Gene3D" id="1.10.150.110">
    <property type="entry name" value="DNA polymerase beta, N-terminal domain-like"/>
    <property type="match status" value="1"/>
</dbReference>
<dbReference type="Gene3D" id="1.10.150.20">
    <property type="entry name" value="5' to 3' exonuclease, C-terminal subdomain"/>
    <property type="match status" value="1"/>
</dbReference>
<keyword evidence="8" id="KW-0808">Transferase</keyword>
<dbReference type="GO" id="GO:0006281">
    <property type="term" value="P:DNA repair"/>
    <property type="evidence" value="ECO:0007669"/>
    <property type="project" value="UniProtKB-KW"/>
</dbReference>
<dbReference type="InterPro" id="IPR047967">
    <property type="entry name" value="PolX_PHP"/>
</dbReference>
<dbReference type="SUPFAM" id="SSF47802">
    <property type="entry name" value="DNA polymerase beta, N-terminal domain-like"/>
    <property type="match status" value="1"/>
</dbReference>
<feature type="domain" description="Polymerase/histidinol phosphatase N-terminal" evidence="23">
    <location>
        <begin position="340"/>
        <end position="423"/>
    </location>
</feature>
<evidence type="ECO:0000256" key="14">
    <source>
        <dbReference type="ARBA" id="ARBA00023053"/>
    </source>
</evidence>
<dbReference type="InterPro" id="IPR027421">
    <property type="entry name" value="DNA_pol_lamdba_lyase_dom_sf"/>
</dbReference>
<dbReference type="Pfam" id="PF14791">
    <property type="entry name" value="DNA_pol_B_thumb"/>
    <property type="match status" value="1"/>
</dbReference>
<dbReference type="Gene3D" id="3.20.20.140">
    <property type="entry name" value="Metal-dependent hydrolases"/>
    <property type="match status" value="1"/>
</dbReference>
<dbReference type="EMBL" id="MFTL01000005">
    <property type="protein sequence ID" value="OGI61975.1"/>
    <property type="molecule type" value="Genomic_DNA"/>
</dbReference>
<dbReference type="SUPFAM" id="SSF89550">
    <property type="entry name" value="PHP domain-like"/>
    <property type="match status" value="1"/>
</dbReference>
<keyword evidence="12" id="KW-0832">Ubl conjugation</keyword>
<evidence type="ECO:0000256" key="13">
    <source>
        <dbReference type="ARBA" id="ARBA00022932"/>
    </source>
</evidence>
<evidence type="ECO:0000256" key="3">
    <source>
        <dbReference type="ARBA" id="ARBA00012417"/>
    </source>
</evidence>
<evidence type="ECO:0000256" key="4">
    <source>
        <dbReference type="ARBA" id="ARBA00012720"/>
    </source>
</evidence>
<dbReference type="GO" id="GO:0008270">
    <property type="term" value="F:zinc ion binding"/>
    <property type="evidence" value="ECO:0007669"/>
    <property type="project" value="TreeGrafter"/>
</dbReference>
<comment type="caution">
    <text evidence="25">The sequence shown here is derived from an EMBL/GenBank/DDBJ whole genome shotgun (WGS) entry which is preliminary data.</text>
</comment>
<dbReference type="Proteomes" id="UP000182253">
    <property type="component" value="Unassembled WGS sequence"/>
</dbReference>
<keyword evidence="11" id="KW-0227">DNA damage</keyword>
<dbReference type="EC" id="4.2.99.18" evidence="4"/>
<evidence type="ECO:0000256" key="8">
    <source>
        <dbReference type="ARBA" id="ARBA00022679"/>
    </source>
</evidence>
<feature type="domain" description="Helix-hairpin-helix DNA-binding motif class 1" evidence="22">
    <location>
        <begin position="129"/>
        <end position="148"/>
    </location>
</feature>
<dbReference type="PIRSF" id="PIRSF005047">
    <property type="entry name" value="UCP005047_YshC"/>
    <property type="match status" value="1"/>
</dbReference>
<keyword evidence="6" id="KW-0488">Methylation</keyword>
<proteinExistence type="predicted"/>
<evidence type="ECO:0000256" key="10">
    <source>
        <dbReference type="ARBA" id="ARBA00022705"/>
    </source>
</evidence>
<dbReference type="InterPro" id="IPR022311">
    <property type="entry name" value="PolX-like"/>
</dbReference>
<sequence length="581" mass="65930">MISNNEITKILKEIAEYLEMKSIPFKPRAYEKAAEAISELEEEVTEVYKKGGLIALEKIPGVGISIAEKIEEFIKTGKLKYYEQLKKSVPVDLASFSGIEGLGPKTIFKLYKKLGIKNLKDLESAIAKRKIEKLKGFGKKSEEKISKGIEFAKKHSGRYVLGFIMPLIREIENRIKNISGVKQVVVAGSVRRMKETIRDADILVVSQKPKPVMDYFVSMPEVAYVIAHGKTKSSIKLKNGLDVDIRVVPEESFGAALNYFTGNRDHNVSLRELAIKNGWKLNEYGLFKGKKIIAGKSEEELYKKFGLTYVEPELRENTGELRLAKENKLPKLIGYKDLRGDLQIQTNWTDGANSIEEMACAAIAERLEYIVITDHTKRLAMTHGLDEKRIKEQWKEIDKVNAKLKKEKINFTILKGSECDILKDGSMDLSDKILEQLDVVGGAVHSSFNLSKEEQTKRIMKAMKNPHVDIIFHPTGRILNRREPYEIDIDEIIKVAKETGTVLEIDAYPERLDLKDHYIKKCVETGVKLSIDSDAHSITHLPYLEYGIGTARRGFATKNDIINAWPIDKMLSFLKDKRKIK</sequence>
<evidence type="ECO:0000256" key="15">
    <source>
        <dbReference type="ARBA" id="ARBA00023204"/>
    </source>
</evidence>
<dbReference type="GO" id="GO:0003677">
    <property type="term" value="F:DNA binding"/>
    <property type="evidence" value="ECO:0007669"/>
    <property type="project" value="InterPro"/>
</dbReference>
<evidence type="ECO:0000256" key="12">
    <source>
        <dbReference type="ARBA" id="ARBA00022843"/>
    </source>
</evidence>
<dbReference type="CDD" id="cd07436">
    <property type="entry name" value="PHP_PolX"/>
    <property type="match status" value="1"/>
</dbReference>
<evidence type="ECO:0000256" key="17">
    <source>
        <dbReference type="ARBA" id="ARBA00035726"/>
    </source>
</evidence>
<dbReference type="InterPro" id="IPR016195">
    <property type="entry name" value="Pol/histidinol_Pase-like"/>
</dbReference>
<comment type="catalytic activity">
    <reaction evidence="19">
        <text>a 5'-end 2'-deoxyribose-2'-deoxyribonucleotide-DNA = (2E,4S)-4-hydroxypenten-2-al-5-phosphate + a 5'-end 5'-phospho-2'-deoxyribonucleoside-DNA + H(+)</text>
        <dbReference type="Rhea" id="RHEA:76255"/>
        <dbReference type="Rhea" id="RHEA-COMP:13180"/>
        <dbReference type="Rhea" id="RHEA-COMP:18657"/>
        <dbReference type="ChEBI" id="CHEBI:15378"/>
        <dbReference type="ChEBI" id="CHEBI:136412"/>
        <dbReference type="ChEBI" id="CHEBI:195194"/>
        <dbReference type="ChEBI" id="CHEBI:195195"/>
    </reaction>
</comment>
<dbReference type="Gene3D" id="3.30.210.10">
    <property type="entry name" value="DNA polymerase, thumb domain"/>
    <property type="match status" value="1"/>
</dbReference>
<dbReference type="PRINTS" id="PR00870">
    <property type="entry name" value="DNAPOLXBETA"/>
</dbReference>
<dbReference type="Gene3D" id="3.30.460.10">
    <property type="entry name" value="Beta Polymerase, domain 2"/>
    <property type="match status" value="1"/>
</dbReference>
<feature type="domain" description="DNA-directed DNA polymerase X" evidence="24">
    <location>
        <begin position="2"/>
        <end position="316"/>
    </location>
</feature>
<dbReference type="PANTHER" id="PTHR36928:SF1">
    <property type="entry name" value="PHOSPHATASE YCDX-RELATED"/>
    <property type="match status" value="1"/>
</dbReference>
<dbReference type="NCBIfam" id="NF006375">
    <property type="entry name" value="PRK08609.1"/>
    <property type="match status" value="1"/>
</dbReference>
<dbReference type="EC" id="2.7.7.7" evidence="3"/>
<dbReference type="InterPro" id="IPR004013">
    <property type="entry name" value="PHP_dom"/>
</dbReference>
<dbReference type="InterPro" id="IPR050243">
    <property type="entry name" value="PHP_phosphatase"/>
</dbReference>
<comment type="catalytic activity">
    <reaction evidence="21">
        <text>DNA(n) + a 2'-deoxyribonucleoside 5'-triphosphate = DNA(n+1) + diphosphate</text>
        <dbReference type="Rhea" id="RHEA:22508"/>
        <dbReference type="Rhea" id="RHEA-COMP:17339"/>
        <dbReference type="Rhea" id="RHEA-COMP:17340"/>
        <dbReference type="ChEBI" id="CHEBI:33019"/>
        <dbReference type="ChEBI" id="CHEBI:61560"/>
        <dbReference type="ChEBI" id="CHEBI:173112"/>
        <dbReference type="EC" id="2.7.7.7"/>
    </reaction>
</comment>
<evidence type="ECO:0000256" key="16">
    <source>
        <dbReference type="ARBA" id="ARBA00035717"/>
    </source>
</evidence>
<comment type="subcellular location">
    <subcellularLocation>
        <location evidence="2">Cytoplasm</location>
    </subcellularLocation>
</comment>
<evidence type="ECO:0000256" key="6">
    <source>
        <dbReference type="ARBA" id="ARBA00022481"/>
    </source>
</evidence>
<dbReference type="SUPFAM" id="SSF81301">
    <property type="entry name" value="Nucleotidyltransferase"/>
    <property type="match status" value="1"/>
</dbReference>
<evidence type="ECO:0000256" key="7">
    <source>
        <dbReference type="ARBA" id="ARBA00022634"/>
    </source>
</evidence>
<dbReference type="InterPro" id="IPR002054">
    <property type="entry name" value="DNA-dir_DNA_pol_X"/>
</dbReference>
<name>A0A1F6UX38_9BACT</name>
<dbReference type="SMART" id="SM00481">
    <property type="entry name" value="POLIIIAc"/>
    <property type="match status" value="1"/>
</dbReference>
<evidence type="ECO:0000256" key="11">
    <source>
        <dbReference type="ARBA" id="ARBA00022763"/>
    </source>
</evidence>
<dbReference type="InterPro" id="IPR003141">
    <property type="entry name" value="Pol/His_phosphatase_N"/>
</dbReference>
<dbReference type="InterPro" id="IPR037160">
    <property type="entry name" value="DNA_Pol_thumb_sf"/>
</dbReference>
<evidence type="ECO:0000256" key="5">
    <source>
        <dbReference type="ARBA" id="ARBA00020020"/>
    </source>
</evidence>
<dbReference type="GO" id="GO:0140078">
    <property type="term" value="F:class I DNA-(apurinic or apyrimidinic site) endonuclease activity"/>
    <property type="evidence" value="ECO:0007669"/>
    <property type="project" value="UniProtKB-EC"/>
</dbReference>
<accession>A0A1F6UX38</accession>
<dbReference type="STRING" id="1801735.A2645_00855"/>
<evidence type="ECO:0000313" key="26">
    <source>
        <dbReference type="Proteomes" id="UP000182253"/>
    </source>
</evidence>
<feature type="domain" description="Helix-hairpin-helix DNA-binding motif class 1" evidence="22">
    <location>
        <begin position="54"/>
        <end position="73"/>
    </location>
</feature>
<keyword evidence="15" id="KW-0234">DNA repair</keyword>
<comment type="cofactor">
    <cofactor evidence="1">
        <name>Mg(2+)</name>
        <dbReference type="ChEBI" id="CHEBI:18420"/>
    </cofactor>
</comment>
<dbReference type="Pfam" id="PF14520">
    <property type="entry name" value="HHH_5"/>
    <property type="match status" value="1"/>
</dbReference>
<keyword evidence="9" id="KW-0548">Nucleotidyltransferase</keyword>
<dbReference type="GO" id="GO:0003887">
    <property type="term" value="F:DNA-directed DNA polymerase activity"/>
    <property type="evidence" value="ECO:0007669"/>
    <property type="project" value="UniProtKB-KW"/>
</dbReference>
<dbReference type="GO" id="GO:0005829">
    <property type="term" value="C:cytosol"/>
    <property type="evidence" value="ECO:0007669"/>
    <property type="project" value="TreeGrafter"/>
</dbReference>
<dbReference type="SMART" id="SM00483">
    <property type="entry name" value="POLXc"/>
    <property type="match status" value="1"/>
</dbReference>
<evidence type="ECO:0000256" key="2">
    <source>
        <dbReference type="ARBA" id="ARBA00004496"/>
    </source>
</evidence>
<dbReference type="Pfam" id="PF14716">
    <property type="entry name" value="HHH_8"/>
    <property type="match status" value="1"/>
</dbReference>
<keyword evidence="7" id="KW-0237">DNA synthesis</keyword>
<dbReference type="GO" id="GO:0042578">
    <property type="term" value="F:phosphoric ester hydrolase activity"/>
    <property type="evidence" value="ECO:0007669"/>
    <property type="project" value="TreeGrafter"/>
</dbReference>
<evidence type="ECO:0000259" key="22">
    <source>
        <dbReference type="SMART" id="SM00278"/>
    </source>
</evidence>
<feature type="domain" description="Helix-hairpin-helix DNA-binding motif class 1" evidence="22">
    <location>
        <begin position="94"/>
        <end position="113"/>
    </location>
</feature>
<dbReference type="InterPro" id="IPR010996">
    <property type="entry name" value="HHH_MUS81"/>
</dbReference>
<evidence type="ECO:0000256" key="9">
    <source>
        <dbReference type="ARBA" id="ARBA00022695"/>
    </source>
</evidence>
<evidence type="ECO:0000256" key="21">
    <source>
        <dbReference type="ARBA" id="ARBA00049244"/>
    </source>
</evidence>
<keyword evidence="14" id="KW-0915">Sodium</keyword>
<dbReference type="CDD" id="cd00141">
    <property type="entry name" value="NT_POLXc"/>
    <property type="match status" value="1"/>
</dbReference>
<keyword evidence="10" id="KW-0235">DNA replication</keyword>
<dbReference type="SMART" id="SM00278">
    <property type="entry name" value="HhH1"/>
    <property type="match status" value="3"/>
</dbReference>